<comment type="caution">
    <text evidence="1">The sequence shown here is derived from an EMBL/GenBank/DDBJ whole genome shotgun (WGS) entry which is preliminary data.</text>
</comment>
<evidence type="ECO:0000313" key="1">
    <source>
        <dbReference type="EMBL" id="PWG60605.1"/>
    </source>
</evidence>
<dbReference type="EMBL" id="QFFN01000002">
    <property type="protein sequence ID" value="PWG60605.1"/>
    <property type="molecule type" value="Genomic_DNA"/>
</dbReference>
<dbReference type="OrthoDB" id="3232336at2"/>
<evidence type="ECO:0000313" key="2">
    <source>
        <dbReference type="Proteomes" id="UP000245753"/>
    </source>
</evidence>
<protein>
    <submittedName>
        <fullName evidence="1">Uncharacterized protein</fullName>
    </submittedName>
</protein>
<accession>A0A2U2MUU0</accession>
<reference evidence="1 2" key="1">
    <citation type="journal article" date="2018" name="Int. J. Syst. Evol. Microbiol.">
        <title>Bifidobacterium catulorum sp. nov., a novel taxon from the faeces of the baby common marmoset (Callithrix jacchus).</title>
        <authorList>
            <person name="Modesto M."/>
            <person name="Michelini S."/>
            <person name="Oki K."/>
            <person name="Biavati B."/>
            <person name="Watanabe K."/>
            <person name="Mattarelli P."/>
        </authorList>
    </citation>
    <scope>NUCLEOTIDE SEQUENCE [LARGE SCALE GENOMIC DNA]</scope>
    <source>
        <strain evidence="1 2">MRM 8.19</strain>
    </source>
</reference>
<dbReference type="Proteomes" id="UP000245753">
    <property type="component" value="Unassembled WGS sequence"/>
</dbReference>
<keyword evidence="2" id="KW-1185">Reference proteome</keyword>
<dbReference type="RefSeq" id="WP_109136554.1">
    <property type="nucleotide sequence ID" value="NZ_QFFN01000002.1"/>
</dbReference>
<name>A0A2U2MUU0_9BIFI</name>
<gene>
    <name evidence="1" type="ORF">DF200_01635</name>
</gene>
<sequence length="337" mass="38264">MNHGERSGADHTAGTDGTAYDFADDLLSRLRDDYMRCERNGHAEDSALFIYHRMLFEESGGVFDPDDAELAARLRRQCMNYLDNHGYALTTAHRASSRRKPRAKDKPLKLIGVLCAKQGLHLSDGSDINVDGRRPYFDITGRRDHTPEPAGVGASTDDVLADDIIRLMELIGDDELYDGVVIPLRWDALTGAALYLLGRSWVTDLIDEDTDRQCFFVVLTPQDHRSTTGAGRDTPPHSGLLIGVGMDDAATRQVFDDWDEALEWYRRLTEGWLLREFTYAHNVMPPERCPDSLRRFFEDDDPLFDSDAWRLTPAEEREYQEFLSRLHAADQRGTQIP</sequence>
<proteinExistence type="predicted"/>
<organism evidence="1 2">
    <name type="scientific">Bifidobacterium catulorum</name>
    <dbReference type="NCBI Taxonomy" id="1630173"/>
    <lineage>
        <taxon>Bacteria</taxon>
        <taxon>Bacillati</taxon>
        <taxon>Actinomycetota</taxon>
        <taxon>Actinomycetes</taxon>
        <taxon>Bifidobacteriales</taxon>
        <taxon>Bifidobacteriaceae</taxon>
        <taxon>Bifidobacterium</taxon>
    </lineage>
</organism>
<dbReference type="AlphaFoldDB" id="A0A2U2MUU0"/>